<evidence type="ECO:0000313" key="4">
    <source>
        <dbReference type="Proteomes" id="UP000243579"/>
    </source>
</evidence>
<keyword evidence="4" id="KW-1185">Reference proteome</keyword>
<keyword evidence="2" id="KW-1133">Transmembrane helix</keyword>
<reference evidence="3 4" key="1">
    <citation type="journal article" date="2014" name="Genome Biol. Evol.">
        <title>The secreted proteins of Achlya hypogyna and Thraustotheca clavata identify the ancestral oomycete secretome and reveal gene acquisitions by horizontal gene transfer.</title>
        <authorList>
            <person name="Misner I."/>
            <person name="Blouin N."/>
            <person name="Leonard G."/>
            <person name="Richards T.A."/>
            <person name="Lane C.E."/>
        </authorList>
    </citation>
    <scope>NUCLEOTIDE SEQUENCE [LARGE SCALE GENOMIC DNA]</scope>
    <source>
        <strain evidence="3 4">ATCC 48635</strain>
    </source>
</reference>
<keyword evidence="2" id="KW-0812">Transmembrane</keyword>
<proteinExistence type="predicted"/>
<feature type="region of interest" description="Disordered" evidence="1">
    <location>
        <begin position="285"/>
        <end position="323"/>
    </location>
</feature>
<dbReference type="Proteomes" id="UP000243579">
    <property type="component" value="Unassembled WGS sequence"/>
</dbReference>
<feature type="transmembrane region" description="Helical" evidence="2">
    <location>
        <begin position="193"/>
        <end position="215"/>
    </location>
</feature>
<evidence type="ECO:0008006" key="5">
    <source>
        <dbReference type="Google" id="ProtNLM"/>
    </source>
</evidence>
<dbReference type="EMBL" id="JNBR01001416">
    <property type="protein sequence ID" value="OQR87972.1"/>
    <property type="molecule type" value="Genomic_DNA"/>
</dbReference>
<accession>A0A1V9YQD2</accession>
<comment type="caution">
    <text evidence="3">The sequence shown here is derived from an EMBL/GenBank/DDBJ whole genome shotgun (WGS) entry which is preliminary data.</text>
</comment>
<dbReference type="AlphaFoldDB" id="A0A1V9YQD2"/>
<name>A0A1V9YQD2_ACHHY</name>
<sequence length="383" mass="41802">MATYSRSLLYGLASPSRDDVFEALEGLASIRTQLETGLSFEDRMEAMMRLASVLSHVANDDAEVLDLARSLMVSLLVQSKGSIARTVPETLHTLLEAITQRVPVQRLSPENMRIVCFTTLLVLLECSPLAPSDPFVVHLHGYLHSQLWPYVTALKDTPTVIKEWQLTDADDVRLVSKALALQHPTISPLVSQIWSMLFVSLIVAGGALALVASVFCDPWHQGYVITGTGLIVLGYHCLSKVLREQNRRGALARRLAERGAALFDGPVTLVPPLSPILVEAVMEEPSEAPAVDDASEPAMTAPLPLDSVPEDASAPSEGPSMAPSMAELMDQMKPREMYETLERLNTMLNDTPNDEVSSETKQKVAQSLALLQAMQGREPEVVE</sequence>
<organism evidence="3 4">
    <name type="scientific">Achlya hypogyna</name>
    <name type="common">Oomycete</name>
    <name type="synonym">Protoachlya hypogyna</name>
    <dbReference type="NCBI Taxonomy" id="1202772"/>
    <lineage>
        <taxon>Eukaryota</taxon>
        <taxon>Sar</taxon>
        <taxon>Stramenopiles</taxon>
        <taxon>Oomycota</taxon>
        <taxon>Saprolegniomycetes</taxon>
        <taxon>Saprolegniales</taxon>
        <taxon>Achlyaceae</taxon>
        <taxon>Achlya</taxon>
    </lineage>
</organism>
<keyword evidence="2" id="KW-0472">Membrane</keyword>
<protein>
    <recommendedName>
        <fullName evidence="5">Transmembrane protein</fullName>
    </recommendedName>
</protein>
<evidence type="ECO:0000313" key="3">
    <source>
        <dbReference type="EMBL" id="OQR87972.1"/>
    </source>
</evidence>
<evidence type="ECO:0000256" key="1">
    <source>
        <dbReference type="SAM" id="MobiDB-lite"/>
    </source>
</evidence>
<gene>
    <name evidence="3" type="ORF">ACHHYP_07770</name>
</gene>
<evidence type="ECO:0000256" key="2">
    <source>
        <dbReference type="SAM" id="Phobius"/>
    </source>
</evidence>
<dbReference type="OrthoDB" id="79652at2759"/>
<feature type="transmembrane region" description="Helical" evidence="2">
    <location>
        <begin position="221"/>
        <end position="238"/>
    </location>
</feature>